<organism evidence="2 3">
    <name type="scientific">Marinobacterium lacunae</name>
    <dbReference type="NCBI Taxonomy" id="1232683"/>
    <lineage>
        <taxon>Bacteria</taxon>
        <taxon>Pseudomonadati</taxon>
        <taxon>Pseudomonadota</taxon>
        <taxon>Gammaproteobacteria</taxon>
        <taxon>Oceanospirillales</taxon>
        <taxon>Oceanospirillaceae</taxon>
        <taxon>Marinobacterium</taxon>
    </lineage>
</organism>
<dbReference type="InterPro" id="IPR058248">
    <property type="entry name" value="Lxx211020-like"/>
</dbReference>
<comment type="caution">
    <text evidence="2">The sequence shown here is derived from an EMBL/GenBank/DDBJ whole genome shotgun (WGS) entry which is preliminary data.</text>
</comment>
<dbReference type="AlphaFoldDB" id="A0A081FWE2"/>
<dbReference type="PANTHER" id="PTHR36302">
    <property type="entry name" value="BLR7088 PROTEIN"/>
    <property type="match status" value="1"/>
</dbReference>
<proteinExistence type="predicted"/>
<dbReference type="InterPro" id="IPR036182">
    <property type="entry name" value="PCuAC_sf"/>
</dbReference>
<dbReference type="RefSeq" id="WP_036189869.1">
    <property type="nucleotide sequence ID" value="NZ_JMQN01000045.1"/>
</dbReference>
<feature type="signal peptide" evidence="1">
    <location>
        <begin position="1"/>
        <end position="19"/>
    </location>
</feature>
<dbReference type="EMBL" id="JMQN01000045">
    <property type="protein sequence ID" value="KEA62847.1"/>
    <property type="molecule type" value="Genomic_DNA"/>
</dbReference>
<name>A0A081FWE2_9GAMM</name>
<keyword evidence="3" id="KW-1185">Reference proteome</keyword>
<evidence type="ECO:0000313" key="2">
    <source>
        <dbReference type="EMBL" id="KEA62847.1"/>
    </source>
</evidence>
<sequence>MKALTTLVLGGLLSSQVWAADVEVTDPYARAVPPGQPNSAAFMQLQNRGEDTLTLIGASSDVAKAVELHTHTQDQGVMRMRRIDAIELPPHHTVSLQPGGLHVMMIGLNRGLSEGDEISLSLSYSDGSEQTLTVPVRAVMPAGHGGNGMKKMGQQ</sequence>
<dbReference type="STRING" id="1232683.ADIMK_2956"/>
<dbReference type="PANTHER" id="PTHR36302:SF1">
    <property type="entry name" value="COPPER CHAPERONE PCU(A)C"/>
    <property type="match status" value="1"/>
</dbReference>
<reference evidence="2 3" key="1">
    <citation type="submission" date="2014-04" db="EMBL/GenBank/DDBJ databases">
        <title>Marinobacterium kochiensis sp. nov., isolated from sediment sample collected from Kochi backwaters in Kerala, India.</title>
        <authorList>
            <person name="Singh A."/>
            <person name="Pinnaka A.K."/>
        </authorList>
    </citation>
    <scope>NUCLEOTIDE SEQUENCE [LARGE SCALE GENOMIC DNA]</scope>
    <source>
        <strain evidence="2 3">AK27</strain>
    </source>
</reference>
<dbReference type="Gene3D" id="2.60.40.1890">
    <property type="entry name" value="PCu(A)C copper chaperone"/>
    <property type="match status" value="1"/>
</dbReference>
<keyword evidence="1" id="KW-0732">Signal</keyword>
<dbReference type="Proteomes" id="UP000028252">
    <property type="component" value="Unassembled WGS sequence"/>
</dbReference>
<dbReference type="PATRIC" id="fig|1232683.4.peg.2907"/>
<protein>
    <submittedName>
        <fullName evidence="2">Copper metallochaperone</fullName>
    </submittedName>
</protein>
<gene>
    <name evidence="2" type="ORF">ADIMK_2956</name>
</gene>
<evidence type="ECO:0000256" key="1">
    <source>
        <dbReference type="SAM" id="SignalP"/>
    </source>
</evidence>
<dbReference type="SUPFAM" id="SSF110087">
    <property type="entry name" value="DR1885-like metal-binding protein"/>
    <property type="match status" value="1"/>
</dbReference>
<dbReference type="Pfam" id="PF04314">
    <property type="entry name" value="PCuAC"/>
    <property type="match status" value="1"/>
</dbReference>
<feature type="chain" id="PRO_5001757468" evidence="1">
    <location>
        <begin position="20"/>
        <end position="155"/>
    </location>
</feature>
<dbReference type="InterPro" id="IPR007410">
    <property type="entry name" value="LpqE-like"/>
</dbReference>
<evidence type="ECO:0000313" key="3">
    <source>
        <dbReference type="Proteomes" id="UP000028252"/>
    </source>
</evidence>
<dbReference type="OrthoDB" id="9796962at2"/>
<dbReference type="eggNOG" id="COG2847">
    <property type="taxonomic scope" value="Bacteria"/>
</dbReference>
<accession>A0A081FWE2</accession>